<sequence>MDDVQGEKDLHLAPEHRQAKETSRPDAIITEYPGGEEIRKRVAFTTKMANLMPGSKDDFSFQRVFGDGDFVAAGLLVIPPKKSKPTKSTNNSTFVFCVIEGTVNVKIHKTSFVIASGGMFMAPRGNTYFVQNISDRDARLCFVQTRKVVDDKHDEIDSFDFVRLPEVYPEVPSEPDCQTERADPA</sequence>
<comment type="caution">
    <text evidence="9">The sequence shown here is derived from an EMBL/GenBank/DDBJ whole genome shotgun (WGS) entry which is preliminary data.</text>
</comment>
<keyword evidence="10" id="KW-1185">Reference proteome</keyword>
<evidence type="ECO:0000256" key="3">
    <source>
        <dbReference type="ARBA" id="ARBA00023125"/>
    </source>
</evidence>
<evidence type="ECO:0000256" key="6">
    <source>
        <dbReference type="ARBA" id="ARBA00075033"/>
    </source>
</evidence>
<reference evidence="9" key="1">
    <citation type="submission" date="2022-07" db="EMBL/GenBank/DDBJ databases">
        <title>Genome Sequence of Physisporinus lineatus.</title>
        <authorList>
            <person name="Buettner E."/>
        </authorList>
    </citation>
    <scope>NUCLEOTIDE SEQUENCE</scope>
    <source>
        <strain evidence="9">VT162</strain>
    </source>
</reference>
<feature type="region of interest" description="Disordered" evidence="7">
    <location>
        <begin position="1"/>
        <end position="27"/>
    </location>
</feature>
<keyword evidence="4" id="KW-0539">Nucleus</keyword>
<dbReference type="Pfam" id="PF11699">
    <property type="entry name" value="CENP-C_C"/>
    <property type="match status" value="1"/>
</dbReference>
<dbReference type="GO" id="GO:0051455">
    <property type="term" value="P:spindle attachment to meiosis I kinetochore"/>
    <property type="evidence" value="ECO:0007669"/>
    <property type="project" value="TreeGrafter"/>
</dbReference>
<evidence type="ECO:0000256" key="5">
    <source>
        <dbReference type="ARBA" id="ARBA00057947"/>
    </source>
</evidence>
<feature type="compositionally biased region" description="Basic and acidic residues" evidence="7">
    <location>
        <begin position="1"/>
        <end position="24"/>
    </location>
</feature>
<dbReference type="PANTHER" id="PTHR16684">
    <property type="entry name" value="CENTROMERE PROTEIN C"/>
    <property type="match status" value="1"/>
</dbReference>
<evidence type="ECO:0000259" key="8">
    <source>
        <dbReference type="Pfam" id="PF11699"/>
    </source>
</evidence>
<dbReference type="GO" id="GO:0019237">
    <property type="term" value="F:centromeric DNA binding"/>
    <property type="evidence" value="ECO:0007669"/>
    <property type="project" value="InterPro"/>
</dbReference>
<evidence type="ECO:0000313" key="10">
    <source>
        <dbReference type="Proteomes" id="UP001212997"/>
    </source>
</evidence>
<protein>
    <recommendedName>
        <fullName evidence="6">CENP-C homolog</fullName>
    </recommendedName>
</protein>
<dbReference type="InterPro" id="IPR028386">
    <property type="entry name" value="CENP-C/Mif2/cnp3"/>
</dbReference>
<dbReference type="AlphaFoldDB" id="A0AAD5V5A4"/>
<dbReference type="GO" id="GO:0005634">
    <property type="term" value="C:nucleus"/>
    <property type="evidence" value="ECO:0007669"/>
    <property type="project" value="UniProtKB-SubCell"/>
</dbReference>
<dbReference type="InterPro" id="IPR011051">
    <property type="entry name" value="RmlC_Cupin_sf"/>
</dbReference>
<evidence type="ECO:0000313" key="9">
    <source>
        <dbReference type="EMBL" id="KAJ3482845.1"/>
    </source>
</evidence>
<dbReference type="InterPro" id="IPR014710">
    <property type="entry name" value="RmlC-like_jellyroll"/>
</dbReference>
<dbReference type="Gene3D" id="2.60.120.10">
    <property type="entry name" value="Jelly Rolls"/>
    <property type="match status" value="1"/>
</dbReference>
<dbReference type="GO" id="GO:0000776">
    <property type="term" value="C:kinetochore"/>
    <property type="evidence" value="ECO:0007669"/>
    <property type="project" value="InterPro"/>
</dbReference>
<feature type="domain" description="Mif2/CENP-C cupin" evidence="8">
    <location>
        <begin position="59"/>
        <end position="144"/>
    </location>
</feature>
<dbReference type="FunFam" id="2.60.120.10:FF:000033">
    <property type="entry name" value="Centromere protein C 1"/>
    <property type="match status" value="1"/>
</dbReference>
<keyword evidence="3" id="KW-0238">DNA-binding</keyword>
<name>A0AAD5V5A4_9APHY</name>
<organism evidence="9 10">
    <name type="scientific">Meripilus lineatus</name>
    <dbReference type="NCBI Taxonomy" id="2056292"/>
    <lineage>
        <taxon>Eukaryota</taxon>
        <taxon>Fungi</taxon>
        <taxon>Dikarya</taxon>
        <taxon>Basidiomycota</taxon>
        <taxon>Agaricomycotina</taxon>
        <taxon>Agaricomycetes</taxon>
        <taxon>Polyporales</taxon>
        <taxon>Meripilaceae</taxon>
        <taxon>Meripilus</taxon>
    </lineage>
</organism>
<dbReference type="SUPFAM" id="SSF51182">
    <property type="entry name" value="RmlC-like cupins"/>
    <property type="match status" value="1"/>
</dbReference>
<dbReference type="PANTHER" id="PTHR16684:SF11">
    <property type="entry name" value="CENTROMERE PROTEIN C"/>
    <property type="match status" value="1"/>
</dbReference>
<evidence type="ECO:0000256" key="2">
    <source>
        <dbReference type="ARBA" id="ARBA00010291"/>
    </source>
</evidence>
<accession>A0AAD5V5A4</accession>
<evidence type="ECO:0000256" key="7">
    <source>
        <dbReference type="SAM" id="MobiDB-lite"/>
    </source>
</evidence>
<gene>
    <name evidence="9" type="ORF">NLI96_g6699</name>
</gene>
<comment type="subcellular location">
    <subcellularLocation>
        <location evidence="1">Nucleus</location>
    </subcellularLocation>
</comment>
<evidence type="ECO:0000256" key="1">
    <source>
        <dbReference type="ARBA" id="ARBA00004123"/>
    </source>
</evidence>
<dbReference type="GO" id="GO:0051315">
    <property type="term" value="P:attachment of mitotic spindle microtubules to kinetochore"/>
    <property type="evidence" value="ECO:0007669"/>
    <property type="project" value="TreeGrafter"/>
</dbReference>
<dbReference type="CDD" id="cd06993">
    <property type="entry name" value="cupin_CENP-C_C"/>
    <property type="match status" value="1"/>
</dbReference>
<dbReference type="Proteomes" id="UP001212997">
    <property type="component" value="Unassembled WGS sequence"/>
</dbReference>
<dbReference type="GO" id="GO:0051382">
    <property type="term" value="P:kinetochore assembly"/>
    <property type="evidence" value="ECO:0007669"/>
    <property type="project" value="InterPro"/>
</dbReference>
<evidence type="ECO:0000256" key="4">
    <source>
        <dbReference type="ARBA" id="ARBA00023242"/>
    </source>
</evidence>
<comment type="similarity">
    <text evidence="2">Belongs to the CENP-C/MIF2 family.</text>
</comment>
<comment type="function">
    <text evidence="5">Component of the kinetochore, a multiprotein complex that assembles on centromeric DNA and attaches chromosomes to spindle microtubules, mediating chromosome segregation and sister chromatid segregation during meiosis and mitosis. Component of the inner kinetochore constitutive centromere-associated network (CCAN), which serves as a structural platform for outer kinetochore assembly.</text>
</comment>
<dbReference type="InterPro" id="IPR025974">
    <property type="entry name" value="Mif2/CENP-C_cupin"/>
</dbReference>
<proteinExistence type="inferred from homology"/>
<dbReference type="EMBL" id="JANAWD010000253">
    <property type="protein sequence ID" value="KAJ3482845.1"/>
    <property type="molecule type" value="Genomic_DNA"/>
</dbReference>